<dbReference type="PANTHER" id="PTHR40465:SF1">
    <property type="entry name" value="DUF6534 DOMAIN-CONTAINING PROTEIN"/>
    <property type="match status" value="1"/>
</dbReference>
<evidence type="ECO:0000256" key="3">
    <source>
        <dbReference type="SAM" id="SignalP"/>
    </source>
</evidence>
<dbReference type="Pfam" id="PF20152">
    <property type="entry name" value="DUF6534"/>
    <property type="match status" value="1"/>
</dbReference>
<evidence type="ECO:0000256" key="1">
    <source>
        <dbReference type="SAM" id="MobiDB-lite"/>
    </source>
</evidence>
<dbReference type="STRING" id="50990.A0A4Y7QCC2"/>
<reference evidence="5 6" key="1">
    <citation type="submission" date="2018-06" db="EMBL/GenBank/DDBJ databases">
        <title>A transcriptomic atlas of mushroom development highlights an independent origin of complex multicellularity.</title>
        <authorList>
            <consortium name="DOE Joint Genome Institute"/>
            <person name="Krizsan K."/>
            <person name="Almasi E."/>
            <person name="Merenyi Z."/>
            <person name="Sahu N."/>
            <person name="Viragh M."/>
            <person name="Koszo T."/>
            <person name="Mondo S."/>
            <person name="Kiss B."/>
            <person name="Balint B."/>
            <person name="Kues U."/>
            <person name="Barry K."/>
            <person name="Hegedus J.C."/>
            <person name="Henrissat B."/>
            <person name="Johnson J."/>
            <person name="Lipzen A."/>
            <person name="Ohm R."/>
            <person name="Nagy I."/>
            <person name="Pangilinan J."/>
            <person name="Yan J."/>
            <person name="Xiong Y."/>
            <person name="Grigoriev I.V."/>
            <person name="Hibbett D.S."/>
            <person name="Nagy L.G."/>
        </authorList>
    </citation>
    <scope>NUCLEOTIDE SEQUENCE [LARGE SCALE GENOMIC DNA]</scope>
    <source>
        <strain evidence="5 6">SZMC22713</strain>
    </source>
</reference>
<feature type="region of interest" description="Disordered" evidence="1">
    <location>
        <begin position="298"/>
        <end position="321"/>
    </location>
</feature>
<keyword evidence="6" id="KW-1185">Reference proteome</keyword>
<feature type="signal peptide" evidence="3">
    <location>
        <begin position="1"/>
        <end position="22"/>
    </location>
</feature>
<dbReference type="InterPro" id="IPR045339">
    <property type="entry name" value="DUF6534"/>
</dbReference>
<dbReference type="PANTHER" id="PTHR40465">
    <property type="entry name" value="CHROMOSOME 1, WHOLE GENOME SHOTGUN SEQUENCE"/>
    <property type="match status" value="1"/>
</dbReference>
<keyword evidence="3" id="KW-0732">Signal</keyword>
<sequence length="321" mass="35917">MGALFLCLLLSTLLFGIICLQAYSYYQKFPEDRVYVKLFVALLLALNLCNVALLSAGMHHYLIENFGNFSALMQPNGLINSSSFLNTFMTSMCQLYFGWRVWRLSNGNYFLTGTIIFLTCTHLAFGTKIVVTAFSAKFNDFQAKQRDSEAFIGTTLGSALACDIMITASLCFFLNRGKTGFRRTDSLVQSLILYSVCTGLITSLFAIVNISVFFSMQTNLVHLGIYFLMGKLYTTSLLATLNSRDIFRSQWNRNDQTVNLSLSSVARPQPSIVASQDRKGRDPIAIYMTHTSDARADDFSLTTTKRDSNTLRPVDDNSTKV</sequence>
<accession>A0A4Y7QCC2</accession>
<feature type="chain" id="PRO_5021361157" description="DUF6534 domain-containing protein" evidence="3">
    <location>
        <begin position="23"/>
        <end position="321"/>
    </location>
</feature>
<protein>
    <recommendedName>
        <fullName evidence="4">DUF6534 domain-containing protein</fullName>
    </recommendedName>
</protein>
<evidence type="ECO:0000256" key="2">
    <source>
        <dbReference type="SAM" id="Phobius"/>
    </source>
</evidence>
<evidence type="ECO:0000313" key="6">
    <source>
        <dbReference type="Proteomes" id="UP000294933"/>
    </source>
</evidence>
<feature type="transmembrane region" description="Helical" evidence="2">
    <location>
        <begin position="151"/>
        <end position="175"/>
    </location>
</feature>
<evidence type="ECO:0000259" key="4">
    <source>
        <dbReference type="Pfam" id="PF20152"/>
    </source>
</evidence>
<feature type="transmembrane region" description="Helical" evidence="2">
    <location>
        <begin position="109"/>
        <end position="131"/>
    </location>
</feature>
<dbReference type="AlphaFoldDB" id="A0A4Y7QCC2"/>
<name>A0A4Y7QCC2_9AGAM</name>
<dbReference type="Proteomes" id="UP000294933">
    <property type="component" value="Unassembled WGS sequence"/>
</dbReference>
<keyword evidence="2" id="KW-0472">Membrane</keyword>
<feature type="transmembrane region" description="Helical" evidence="2">
    <location>
        <begin position="34"/>
        <end position="54"/>
    </location>
</feature>
<evidence type="ECO:0000313" key="5">
    <source>
        <dbReference type="EMBL" id="TDL25234.1"/>
    </source>
</evidence>
<feature type="transmembrane region" description="Helical" evidence="2">
    <location>
        <begin position="220"/>
        <end position="241"/>
    </location>
</feature>
<feature type="domain" description="DUF6534" evidence="4">
    <location>
        <begin position="159"/>
        <end position="245"/>
    </location>
</feature>
<dbReference type="EMBL" id="ML170164">
    <property type="protein sequence ID" value="TDL25234.1"/>
    <property type="molecule type" value="Genomic_DNA"/>
</dbReference>
<gene>
    <name evidence="5" type="ORF">BD410DRAFT_785104</name>
</gene>
<keyword evidence="2" id="KW-0812">Transmembrane</keyword>
<keyword evidence="2" id="KW-1133">Transmembrane helix</keyword>
<dbReference type="VEuPathDB" id="FungiDB:BD410DRAFT_785104"/>
<proteinExistence type="predicted"/>
<organism evidence="5 6">
    <name type="scientific">Rickenella mellea</name>
    <dbReference type="NCBI Taxonomy" id="50990"/>
    <lineage>
        <taxon>Eukaryota</taxon>
        <taxon>Fungi</taxon>
        <taxon>Dikarya</taxon>
        <taxon>Basidiomycota</taxon>
        <taxon>Agaricomycotina</taxon>
        <taxon>Agaricomycetes</taxon>
        <taxon>Hymenochaetales</taxon>
        <taxon>Rickenellaceae</taxon>
        <taxon>Rickenella</taxon>
    </lineage>
</organism>
<feature type="transmembrane region" description="Helical" evidence="2">
    <location>
        <begin position="187"/>
        <end position="214"/>
    </location>
</feature>
<dbReference type="OrthoDB" id="3190888at2759"/>